<dbReference type="Pfam" id="PF00912">
    <property type="entry name" value="Transgly"/>
    <property type="match status" value="1"/>
</dbReference>
<evidence type="ECO:0000256" key="9">
    <source>
        <dbReference type="ARBA" id="ARBA00022960"/>
    </source>
</evidence>
<dbReference type="Proteomes" id="UP000305888">
    <property type="component" value="Chromosome"/>
</dbReference>
<dbReference type="EMBL" id="CP040818">
    <property type="protein sequence ID" value="QDL92139.1"/>
    <property type="molecule type" value="Genomic_DNA"/>
</dbReference>
<keyword evidence="10" id="KW-0573">Peptidoglycan synthesis</keyword>
<comment type="similarity">
    <text evidence="2">In the C-terminal section; belongs to the transpeptidase family.</text>
</comment>
<dbReference type="InterPro" id="IPR050396">
    <property type="entry name" value="Glycosyltr_51/Transpeptidase"/>
</dbReference>
<keyword evidence="16" id="KW-1133">Transmembrane helix</keyword>
<sequence length="715" mass="76830">MTRDSKTGRARERPAPRHEPGRRSKAGDKAARPKAASAARKPGLVERGLRRLLRGTLRIGWWVGLRVGLILLLIVGGATGYFYSQLPPVSELLDGRTRGSVTLLDRDGNVFAWRGDQFGGQVRASEVSPWLRDAVLATEDRRFYSHPGVDPMGILRALVANIAAGHAVQGGSTLTQQTAKVVFLDNDRTIERKLKEIPIALAMELKYEKNDILSVYLNRVYLGAGTYGFEAAAQRYFGKSAREVNPAEAAMLAGLLKAPSRYSPTSNLSAAEGRASVILGLMGEQGYLTPDQVADARAHPARLSSAAQARAGGYFADWVMESGPAYLTRQTTEDVDILTTFDPKIQAAAESAITRVFDSKVKEGSEAQAAVVILSPDGAVRAMVGGRDISPTAGAFNRATQATRQTGSVFKPVIYATAIVAGKSPEDLVEDAPLTIDVPGFGAWSPKNYTRSYLGHITLTTALAKSINTAAVRVSEDVGRDKVRAMARRLGMSGDMAPGPALALGTTGAPLLEMTGVYATFLNKGRQARPYGLREIRLRADGAELMGSDRVEPEELLTEKQAGLVTWMLREVIRQGTGHRAALPDREVAGKTGTTSAARDAWFIGFTSDYVVGVWMGYDDNRPLTGVTGGGLPAEIFRETMSRVEAGRPARPLPVVAPEPKSPALLFADDRPRRSDPDADSMTGSIFRNVLDGLGLSDVEITPGRSTGRDDSNDR</sequence>
<keyword evidence="16" id="KW-0472">Membrane</keyword>
<feature type="compositionally biased region" description="Basic and acidic residues" evidence="15">
    <location>
        <begin position="1"/>
        <end position="31"/>
    </location>
</feature>
<keyword evidence="5" id="KW-0645">Protease</keyword>
<dbReference type="Gene3D" id="1.10.3810.10">
    <property type="entry name" value="Biosynthetic peptidoglycan transglycosylase-like"/>
    <property type="match status" value="1"/>
</dbReference>
<feature type="compositionally biased region" description="Basic and acidic residues" evidence="15">
    <location>
        <begin position="668"/>
        <end position="677"/>
    </location>
</feature>
<evidence type="ECO:0000259" key="18">
    <source>
        <dbReference type="Pfam" id="PF00912"/>
    </source>
</evidence>
<evidence type="ECO:0000256" key="2">
    <source>
        <dbReference type="ARBA" id="ARBA00007090"/>
    </source>
</evidence>
<comment type="pathway">
    <text evidence="1">Cell wall biogenesis; peptidoglycan biosynthesis.</text>
</comment>
<dbReference type="InterPro" id="IPR012338">
    <property type="entry name" value="Beta-lactam/transpept-like"/>
</dbReference>
<keyword evidence="6" id="KW-0328">Glycosyltransferase</keyword>
<dbReference type="GO" id="GO:0009002">
    <property type="term" value="F:serine-type D-Ala-D-Ala carboxypeptidase activity"/>
    <property type="evidence" value="ECO:0007669"/>
    <property type="project" value="UniProtKB-EC"/>
</dbReference>
<evidence type="ECO:0000256" key="14">
    <source>
        <dbReference type="ARBA" id="ARBA00049902"/>
    </source>
</evidence>
<dbReference type="SUPFAM" id="SSF53955">
    <property type="entry name" value="Lysozyme-like"/>
    <property type="match status" value="1"/>
</dbReference>
<gene>
    <name evidence="19" type="ORF">FDP22_10365</name>
</gene>
<comment type="catalytic activity">
    <reaction evidence="14">
        <text>[GlcNAc-(1-&gt;4)-Mur2Ac(oyl-L-Ala-gamma-D-Glu-L-Lys-D-Ala-D-Ala)](n)-di-trans,octa-cis-undecaprenyl diphosphate + beta-D-GlcNAc-(1-&gt;4)-Mur2Ac(oyl-L-Ala-gamma-D-Glu-L-Lys-D-Ala-D-Ala)-di-trans,octa-cis-undecaprenyl diphosphate = [GlcNAc-(1-&gt;4)-Mur2Ac(oyl-L-Ala-gamma-D-Glu-L-Lys-D-Ala-D-Ala)](n+1)-di-trans,octa-cis-undecaprenyl diphosphate + di-trans,octa-cis-undecaprenyl diphosphate + H(+)</text>
        <dbReference type="Rhea" id="RHEA:23708"/>
        <dbReference type="Rhea" id="RHEA-COMP:9602"/>
        <dbReference type="Rhea" id="RHEA-COMP:9603"/>
        <dbReference type="ChEBI" id="CHEBI:15378"/>
        <dbReference type="ChEBI" id="CHEBI:58405"/>
        <dbReference type="ChEBI" id="CHEBI:60033"/>
        <dbReference type="ChEBI" id="CHEBI:78435"/>
        <dbReference type="EC" id="2.4.99.28"/>
    </reaction>
</comment>
<dbReference type="NCBIfam" id="TIGR02074">
    <property type="entry name" value="PBP_1a_fam"/>
    <property type="match status" value="1"/>
</dbReference>
<evidence type="ECO:0000256" key="7">
    <source>
        <dbReference type="ARBA" id="ARBA00022679"/>
    </source>
</evidence>
<feature type="compositionally biased region" description="Pro residues" evidence="15">
    <location>
        <begin position="651"/>
        <end position="661"/>
    </location>
</feature>
<dbReference type="KEGG" id="ppru:FDP22_10365"/>
<name>A0A5B8FZF2_9RHOB</name>
<keyword evidence="16" id="KW-0812">Transmembrane</keyword>
<dbReference type="InterPro" id="IPR001460">
    <property type="entry name" value="PCN-bd_Tpept"/>
</dbReference>
<evidence type="ECO:0000256" key="6">
    <source>
        <dbReference type="ARBA" id="ARBA00022676"/>
    </source>
</evidence>
<keyword evidence="11" id="KW-0511">Multifunctional enzyme</keyword>
<feature type="transmembrane region" description="Helical" evidence="16">
    <location>
        <begin position="59"/>
        <end position="83"/>
    </location>
</feature>
<evidence type="ECO:0000259" key="17">
    <source>
        <dbReference type="Pfam" id="PF00905"/>
    </source>
</evidence>
<dbReference type="PANTHER" id="PTHR32282:SF33">
    <property type="entry name" value="PEPTIDOGLYCAN GLYCOSYLTRANSFERASE"/>
    <property type="match status" value="1"/>
</dbReference>
<evidence type="ECO:0000256" key="12">
    <source>
        <dbReference type="ARBA" id="ARBA00023316"/>
    </source>
</evidence>
<dbReference type="AlphaFoldDB" id="A0A5B8FZF2"/>
<comment type="similarity">
    <text evidence="3">In the N-terminal section; belongs to the glycosyltransferase 51 family.</text>
</comment>
<evidence type="ECO:0000256" key="10">
    <source>
        <dbReference type="ARBA" id="ARBA00022984"/>
    </source>
</evidence>
<evidence type="ECO:0000313" key="19">
    <source>
        <dbReference type="EMBL" id="QDL92139.1"/>
    </source>
</evidence>
<dbReference type="GO" id="GO:0006508">
    <property type="term" value="P:proteolysis"/>
    <property type="evidence" value="ECO:0007669"/>
    <property type="project" value="UniProtKB-KW"/>
</dbReference>
<evidence type="ECO:0000313" key="20">
    <source>
        <dbReference type="Proteomes" id="UP000305888"/>
    </source>
</evidence>
<dbReference type="OrthoDB" id="9766909at2"/>
<organism evidence="19 20">
    <name type="scientific">Paroceanicella profunda</name>
    <dbReference type="NCBI Taxonomy" id="2579971"/>
    <lineage>
        <taxon>Bacteria</taxon>
        <taxon>Pseudomonadati</taxon>
        <taxon>Pseudomonadota</taxon>
        <taxon>Alphaproteobacteria</taxon>
        <taxon>Rhodobacterales</taxon>
        <taxon>Paracoccaceae</taxon>
        <taxon>Paroceanicella</taxon>
    </lineage>
</organism>
<dbReference type="GO" id="GO:0071555">
    <property type="term" value="P:cell wall organization"/>
    <property type="evidence" value="ECO:0007669"/>
    <property type="project" value="UniProtKB-KW"/>
</dbReference>
<accession>A0A5B8FZF2</accession>
<evidence type="ECO:0000256" key="4">
    <source>
        <dbReference type="ARBA" id="ARBA00022645"/>
    </source>
</evidence>
<comment type="catalytic activity">
    <reaction evidence="13">
        <text>Preferential cleavage: (Ac)2-L-Lys-D-Ala-|-D-Ala. Also transpeptidation of peptidyl-alanyl moieties that are N-acyl substituents of D-alanine.</text>
        <dbReference type="EC" id="3.4.16.4"/>
    </reaction>
</comment>
<feature type="domain" description="Glycosyl transferase family 51" evidence="18">
    <location>
        <begin position="121"/>
        <end position="282"/>
    </location>
</feature>
<evidence type="ECO:0000256" key="16">
    <source>
        <dbReference type="SAM" id="Phobius"/>
    </source>
</evidence>
<keyword evidence="20" id="KW-1185">Reference proteome</keyword>
<dbReference type="GO" id="GO:0008360">
    <property type="term" value="P:regulation of cell shape"/>
    <property type="evidence" value="ECO:0007669"/>
    <property type="project" value="UniProtKB-KW"/>
</dbReference>
<dbReference type="GO" id="GO:0009252">
    <property type="term" value="P:peptidoglycan biosynthetic process"/>
    <property type="evidence" value="ECO:0007669"/>
    <property type="project" value="UniProtKB-UniPathway"/>
</dbReference>
<keyword evidence="12" id="KW-0961">Cell wall biogenesis/degradation</keyword>
<keyword evidence="8" id="KW-0378">Hydrolase</keyword>
<feature type="region of interest" description="Disordered" evidence="15">
    <location>
        <begin position="651"/>
        <end position="684"/>
    </location>
</feature>
<dbReference type="GO" id="GO:0008658">
    <property type="term" value="F:penicillin binding"/>
    <property type="evidence" value="ECO:0007669"/>
    <property type="project" value="InterPro"/>
</dbReference>
<evidence type="ECO:0000256" key="13">
    <source>
        <dbReference type="ARBA" id="ARBA00034000"/>
    </source>
</evidence>
<dbReference type="FunFam" id="1.10.3810.10:FF:000001">
    <property type="entry name" value="Penicillin-binding protein 1A"/>
    <property type="match status" value="1"/>
</dbReference>
<feature type="region of interest" description="Disordered" evidence="15">
    <location>
        <begin position="1"/>
        <end position="40"/>
    </location>
</feature>
<proteinExistence type="inferred from homology"/>
<reference evidence="19 20" key="1">
    <citation type="submission" date="2019-06" db="EMBL/GenBank/DDBJ databases">
        <title>Genome sequence of Rhodobacteraceae bacterium D4M1.</title>
        <authorList>
            <person name="Cao J."/>
        </authorList>
    </citation>
    <scope>NUCLEOTIDE SEQUENCE [LARGE SCALE GENOMIC DNA]</scope>
    <source>
        <strain evidence="19 20">D4M1</strain>
    </source>
</reference>
<evidence type="ECO:0000256" key="3">
    <source>
        <dbReference type="ARBA" id="ARBA00007739"/>
    </source>
</evidence>
<dbReference type="InterPro" id="IPR001264">
    <property type="entry name" value="Glyco_trans_51"/>
</dbReference>
<dbReference type="GO" id="GO:0030288">
    <property type="term" value="C:outer membrane-bounded periplasmic space"/>
    <property type="evidence" value="ECO:0007669"/>
    <property type="project" value="TreeGrafter"/>
</dbReference>
<evidence type="ECO:0000256" key="11">
    <source>
        <dbReference type="ARBA" id="ARBA00023268"/>
    </source>
</evidence>
<dbReference type="Gene3D" id="3.40.710.10">
    <property type="entry name" value="DD-peptidase/beta-lactamase superfamily"/>
    <property type="match status" value="1"/>
</dbReference>
<evidence type="ECO:0000256" key="1">
    <source>
        <dbReference type="ARBA" id="ARBA00004752"/>
    </source>
</evidence>
<protein>
    <submittedName>
        <fullName evidence="19">Penicillin-binding protein</fullName>
    </submittedName>
</protein>
<dbReference type="RefSeq" id="WP_138572674.1">
    <property type="nucleotide sequence ID" value="NZ_CP040818.1"/>
</dbReference>
<keyword evidence="9" id="KW-0133">Cell shape</keyword>
<dbReference type="UniPathway" id="UPA00219"/>
<dbReference type="GO" id="GO:0008955">
    <property type="term" value="F:peptidoglycan glycosyltransferase activity"/>
    <property type="evidence" value="ECO:0007669"/>
    <property type="project" value="UniProtKB-EC"/>
</dbReference>
<evidence type="ECO:0000256" key="8">
    <source>
        <dbReference type="ARBA" id="ARBA00022801"/>
    </source>
</evidence>
<keyword evidence="4" id="KW-0121">Carboxypeptidase</keyword>
<dbReference type="InterPro" id="IPR023346">
    <property type="entry name" value="Lysozyme-like_dom_sf"/>
</dbReference>
<feature type="domain" description="Penicillin-binding protein transpeptidase" evidence="17">
    <location>
        <begin position="370"/>
        <end position="641"/>
    </location>
</feature>
<dbReference type="SUPFAM" id="SSF56601">
    <property type="entry name" value="beta-lactamase/transpeptidase-like"/>
    <property type="match status" value="1"/>
</dbReference>
<evidence type="ECO:0000256" key="15">
    <source>
        <dbReference type="SAM" id="MobiDB-lite"/>
    </source>
</evidence>
<dbReference type="InterPro" id="IPR036950">
    <property type="entry name" value="PBP_transglycosylase"/>
</dbReference>
<dbReference type="Pfam" id="PF00905">
    <property type="entry name" value="Transpeptidase"/>
    <property type="match status" value="1"/>
</dbReference>
<evidence type="ECO:0000256" key="5">
    <source>
        <dbReference type="ARBA" id="ARBA00022670"/>
    </source>
</evidence>
<dbReference type="PANTHER" id="PTHR32282">
    <property type="entry name" value="BINDING PROTEIN TRANSPEPTIDASE, PUTATIVE-RELATED"/>
    <property type="match status" value="1"/>
</dbReference>
<keyword evidence="7" id="KW-0808">Transferase</keyword>